<evidence type="ECO:0000313" key="2">
    <source>
        <dbReference type="EMBL" id="SOC44805.1"/>
    </source>
</evidence>
<dbReference type="RefSeq" id="WP_280952681.1">
    <property type="nucleotide sequence ID" value="NZ_OBQD01000013.1"/>
</dbReference>
<keyword evidence="1" id="KW-0472">Membrane</keyword>
<keyword evidence="3" id="KW-1185">Reference proteome</keyword>
<feature type="transmembrane region" description="Helical" evidence="1">
    <location>
        <begin position="6"/>
        <end position="29"/>
    </location>
</feature>
<evidence type="ECO:0000256" key="1">
    <source>
        <dbReference type="SAM" id="Phobius"/>
    </source>
</evidence>
<dbReference type="EMBL" id="OBQD01000013">
    <property type="protein sequence ID" value="SOC44805.1"/>
    <property type="molecule type" value="Genomic_DNA"/>
</dbReference>
<dbReference type="AlphaFoldDB" id="A0A285USB7"/>
<evidence type="ECO:0000313" key="3">
    <source>
        <dbReference type="Proteomes" id="UP000219167"/>
    </source>
</evidence>
<dbReference type="Proteomes" id="UP000219167">
    <property type="component" value="Unassembled WGS sequence"/>
</dbReference>
<name>A0A285USB7_9HYPH</name>
<sequence>MLRKVVFIAIFVLVATSIVFSMIGVLAVWNPMELFQSESQ</sequence>
<proteinExistence type="predicted"/>
<reference evidence="2 3" key="1">
    <citation type="submission" date="2017-08" db="EMBL/GenBank/DDBJ databases">
        <authorList>
            <person name="de Groot N.N."/>
        </authorList>
    </citation>
    <scope>NUCLEOTIDE SEQUENCE [LARGE SCALE GENOMIC DNA]</scope>
    <source>
        <strain evidence="2 3">JC85</strain>
    </source>
</reference>
<accession>A0A285USB7</accession>
<protein>
    <submittedName>
        <fullName evidence="2">Uncharacterized protein</fullName>
    </submittedName>
</protein>
<gene>
    <name evidence="2" type="ORF">SAMN05892877_113109</name>
</gene>
<keyword evidence="1" id="KW-0812">Transmembrane</keyword>
<organism evidence="2 3">
    <name type="scientific">Rhizobium subbaraonis</name>
    <dbReference type="NCBI Taxonomy" id="908946"/>
    <lineage>
        <taxon>Bacteria</taxon>
        <taxon>Pseudomonadati</taxon>
        <taxon>Pseudomonadota</taxon>
        <taxon>Alphaproteobacteria</taxon>
        <taxon>Hyphomicrobiales</taxon>
        <taxon>Rhizobiaceae</taxon>
        <taxon>Rhizobium/Agrobacterium group</taxon>
        <taxon>Rhizobium</taxon>
    </lineage>
</organism>
<keyword evidence="1" id="KW-1133">Transmembrane helix</keyword>